<evidence type="ECO:0000313" key="15">
    <source>
        <dbReference type="EMBL" id="TMV09297.1"/>
    </source>
</evidence>
<dbReference type="SUPFAM" id="SSF48179">
    <property type="entry name" value="6-phosphogluconate dehydrogenase C-terminal domain-like"/>
    <property type="match status" value="2"/>
</dbReference>
<keyword evidence="11" id="KW-0511">Multifunctional enzyme</keyword>
<name>A0ABY2X2U2_9RHOB</name>
<keyword evidence="6" id="KW-0520">NAD</keyword>
<evidence type="ECO:0000256" key="1">
    <source>
        <dbReference type="ARBA" id="ARBA00004275"/>
    </source>
</evidence>
<dbReference type="InterPro" id="IPR029045">
    <property type="entry name" value="ClpP/crotonase-like_dom_sf"/>
</dbReference>
<keyword evidence="5" id="KW-0560">Oxidoreductase</keyword>
<evidence type="ECO:0000259" key="14">
    <source>
        <dbReference type="Pfam" id="PF02737"/>
    </source>
</evidence>
<evidence type="ECO:0000256" key="2">
    <source>
        <dbReference type="ARBA" id="ARBA00005005"/>
    </source>
</evidence>
<dbReference type="Pfam" id="PF02737">
    <property type="entry name" value="3HCDH_N"/>
    <property type="match status" value="1"/>
</dbReference>
<dbReference type="InterPro" id="IPR006176">
    <property type="entry name" value="3-OHacyl-CoA_DH_NAD-bd"/>
</dbReference>
<keyword evidence="16" id="KW-1185">Reference proteome</keyword>
<dbReference type="SUPFAM" id="SSF51735">
    <property type="entry name" value="NAD(P)-binding Rossmann-fold domains"/>
    <property type="match status" value="1"/>
</dbReference>
<feature type="domain" description="3-hydroxyacyl-CoA dehydrogenase NAD binding" evidence="14">
    <location>
        <begin position="293"/>
        <end position="468"/>
    </location>
</feature>
<dbReference type="EMBL" id="VCPC01000005">
    <property type="protein sequence ID" value="TMV09297.1"/>
    <property type="molecule type" value="Genomic_DNA"/>
</dbReference>
<dbReference type="InterPro" id="IPR006108">
    <property type="entry name" value="3HC_DH_C"/>
</dbReference>
<protein>
    <submittedName>
        <fullName evidence="15">Enoyl-CoA hydratase</fullName>
    </submittedName>
</protein>
<evidence type="ECO:0000256" key="11">
    <source>
        <dbReference type="ARBA" id="ARBA00023268"/>
    </source>
</evidence>
<comment type="subcellular location">
    <subcellularLocation>
        <location evidence="1">Peroxisome</location>
    </subcellularLocation>
</comment>
<keyword evidence="4" id="KW-0442">Lipid degradation</keyword>
<dbReference type="Gene3D" id="3.90.226.10">
    <property type="entry name" value="2-enoyl-CoA Hydratase, Chain A, domain 1"/>
    <property type="match status" value="1"/>
</dbReference>
<evidence type="ECO:0000256" key="3">
    <source>
        <dbReference type="ARBA" id="ARBA00022832"/>
    </source>
</evidence>
<keyword evidence="8" id="KW-0576">Peroxisome</keyword>
<organism evidence="15 16">
    <name type="scientific">Arenibacterium halophilum</name>
    <dbReference type="NCBI Taxonomy" id="2583821"/>
    <lineage>
        <taxon>Bacteria</taxon>
        <taxon>Pseudomonadati</taxon>
        <taxon>Pseudomonadota</taxon>
        <taxon>Alphaproteobacteria</taxon>
        <taxon>Rhodobacterales</taxon>
        <taxon>Paracoccaceae</taxon>
        <taxon>Arenibacterium</taxon>
    </lineage>
</organism>
<evidence type="ECO:0000313" key="16">
    <source>
        <dbReference type="Proteomes" id="UP001191082"/>
    </source>
</evidence>
<dbReference type="InterPro" id="IPR001753">
    <property type="entry name" value="Enoyl-CoA_hydra/iso"/>
</dbReference>
<keyword evidence="9" id="KW-0413">Isomerase</keyword>
<dbReference type="RefSeq" id="WP_138865569.1">
    <property type="nucleotide sequence ID" value="NZ_VCPC01000005.1"/>
</dbReference>
<dbReference type="Pfam" id="PF00725">
    <property type="entry name" value="3HCDH"/>
    <property type="match status" value="2"/>
</dbReference>
<comment type="caution">
    <text evidence="15">The sequence shown here is derived from an EMBL/GenBank/DDBJ whole genome shotgun (WGS) entry which is preliminary data.</text>
</comment>
<proteinExistence type="predicted"/>
<dbReference type="InterPro" id="IPR036291">
    <property type="entry name" value="NAD(P)-bd_dom_sf"/>
</dbReference>
<evidence type="ECO:0000256" key="10">
    <source>
        <dbReference type="ARBA" id="ARBA00023239"/>
    </source>
</evidence>
<dbReference type="CDD" id="cd06558">
    <property type="entry name" value="crotonase-like"/>
    <property type="match status" value="1"/>
</dbReference>
<dbReference type="Pfam" id="PF00378">
    <property type="entry name" value="ECH_1"/>
    <property type="match status" value="1"/>
</dbReference>
<evidence type="ECO:0000256" key="9">
    <source>
        <dbReference type="ARBA" id="ARBA00023235"/>
    </source>
</evidence>
<keyword evidence="7" id="KW-0443">Lipid metabolism</keyword>
<dbReference type="InterPro" id="IPR008927">
    <property type="entry name" value="6-PGluconate_DH-like_C_sf"/>
</dbReference>
<evidence type="ECO:0000256" key="7">
    <source>
        <dbReference type="ARBA" id="ARBA00023098"/>
    </source>
</evidence>
<keyword evidence="10" id="KW-0456">Lyase</keyword>
<keyword evidence="3" id="KW-0276">Fatty acid metabolism</keyword>
<comment type="catalytic activity">
    <reaction evidence="12">
        <text>a (3S)-3-hydroxyacyl-CoA + NAD(+) = a 3-oxoacyl-CoA + NADH + H(+)</text>
        <dbReference type="Rhea" id="RHEA:22432"/>
        <dbReference type="ChEBI" id="CHEBI:15378"/>
        <dbReference type="ChEBI" id="CHEBI:57318"/>
        <dbReference type="ChEBI" id="CHEBI:57540"/>
        <dbReference type="ChEBI" id="CHEBI:57945"/>
        <dbReference type="ChEBI" id="CHEBI:90726"/>
        <dbReference type="EC" id="1.1.1.35"/>
    </reaction>
</comment>
<dbReference type="Gene3D" id="3.40.50.720">
    <property type="entry name" value="NAD(P)-binding Rossmann-like Domain"/>
    <property type="match status" value="1"/>
</dbReference>
<comment type="pathway">
    <text evidence="2">Lipid metabolism; fatty acid beta-oxidation.</text>
</comment>
<dbReference type="Proteomes" id="UP001191082">
    <property type="component" value="Unassembled WGS sequence"/>
</dbReference>
<dbReference type="PANTHER" id="PTHR23309">
    <property type="entry name" value="3-HYDROXYACYL-COA DEHYROGENASE"/>
    <property type="match status" value="1"/>
</dbReference>
<evidence type="ECO:0000259" key="13">
    <source>
        <dbReference type="Pfam" id="PF00725"/>
    </source>
</evidence>
<dbReference type="SUPFAM" id="SSF52096">
    <property type="entry name" value="ClpP/crotonase"/>
    <property type="match status" value="1"/>
</dbReference>
<feature type="domain" description="3-hydroxyacyl-CoA dehydrogenase C-terminal" evidence="13">
    <location>
        <begin position="608"/>
        <end position="693"/>
    </location>
</feature>
<reference evidence="15 16" key="1">
    <citation type="submission" date="2019-05" db="EMBL/GenBank/DDBJ databases">
        <title>Marivita sp. nov. isolated from sea sediment.</title>
        <authorList>
            <person name="Kim W."/>
        </authorList>
    </citation>
    <scope>NUCLEOTIDE SEQUENCE [LARGE SCALE GENOMIC DNA]</scope>
    <source>
        <strain evidence="15 16">CAU 1492</strain>
    </source>
</reference>
<gene>
    <name evidence="15" type="ORF">FGK64_19625</name>
</gene>
<evidence type="ECO:0000256" key="4">
    <source>
        <dbReference type="ARBA" id="ARBA00022963"/>
    </source>
</evidence>
<evidence type="ECO:0000256" key="6">
    <source>
        <dbReference type="ARBA" id="ARBA00023027"/>
    </source>
</evidence>
<feature type="domain" description="3-hydroxyacyl-CoA dehydrogenase C-terminal" evidence="13">
    <location>
        <begin position="473"/>
        <end position="571"/>
    </location>
</feature>
<sequence>MSEPVTLRTVGDIAILTIDNPPVNALSRQVVEGLVAQLERFMSDESAIGLVVCAAGRTFVAGGDIADFERPDFSARPLNDCLLRLEASERPVVAAVHGTTLGGGLELAMACHHRIADAETRFGLPEIKLGLIPGSHGTQRLPRLVGLEAAADMIASGRMVGSQEAMSLGLIDSVAPRDGLIDAAMDAVRALAGKTPRRAALLPVASAAPDALAQLESKAARAADPAPAAALAALVAARDLPFADGIDVEASQFHNLVVSPESRAQRYMFFAERDAARIPGLGAEVVPRPISSVGVLGVGTMGAGIALAAALAGFPVTLVEVDQPALDRGLQNVRNAIAAMVKRGRLDQAAAAECEGRMTGQVGLESLGEVDLVIEAVFEDMNLKCEIAQQLGRICKPGAIIATNTSTLDVNVIAGRTGRAQDVIGTHFFSPAHVMKLLEIVRGDDTAPEVLRGVMDFARRIGKTVVVSGVCYGFIGNRMAEVYMRESEAMQLEGAAPGEIDGVAEAPDRWGMAMGPSRMLDMAGVDVGARTVIEWIKSGDGPQDPAYRILCREMFEAGLHGQKTGQGYYRYEGRKALPNPAIQSLAARLAQTHGIARDKAPDADEMFERLLFPMVNEAARILEEGIAYRGSDIDVVWANGYGFPRWRGGPLFMADEIGLNTVVDRMDHYAERTGNAQGYWDVAPLLRRLAAEGGRLSDWKN</sequence>
<evidence type="ECO:0000256" key="8">
    <source>
        <dbReference type="ARBA" id="ARBA00023140"/>
    </source>
</evidence>
<dbReference type="Gene3D" id="1.10.1040.50">
    <property type="match status" value="1"/>
</dbReference>
<evidence type="ECO:0000256" key="12">
    <source>
        <dbReference type="ARBA" id="ARBA00049556"/>
    </source>
</evidence>
<evidence type="ECO:0000256" key="5">
    <source>
        <dbReference type="ARBA" id="ARBA00023002"/>
    </source>
</evidence>
<accession>A0ABY2X2U2</accession>